<dbReference type="Proteomes" id="UP000288805">
    <property type="component" value="Unassembled WGS sequence"/>
</dbReference>
<dbReference type="PANTHER" id="PTHR43640:SF1">
    <property type="entry name" value="THIOREDOXIN-DEPENDENT PEROXIREDOXIN"/>
    <property type="match status" value="1"/>
</dbReference>
<dbReference type="EMBL" id="QGNW01000208">
    <property type="protein sequence ID" value="RVW84980.1"/>
    <property type="molecule type" value="Genomic_DNA"/>
</dbReference>
<name>A0A438HKH7_VITVI</name>
<dbReference type="AlphaFoldDB" id="A0A438HKH7"/>
<dbReference type="PANTHER" id="PTHR43640">
    <property type="entry name" value="OS07G0260300 PROTEIN"/>
    <property type="match status" value="1"/>
</dbReference>
<evidence type="ECO:0000313" key="1">
    <source>
        <dbReference type="EMBL" id="RVW84980.1"/>
    </source>
</evidence>
<organism evidence="1 2">
    <name type="scientific">Vitis vinifera</name>
    <name type="common">Grape</name>
    <dbReference type="NCBI Taxonomy" id="29760"/>
    <lineage>
        <taxon>Eukaryota</taxon>
        <taxon>Viridiplantae</taxon>
        <taxon>Streptophyta</taxon>
        <taxon>Embryophyta</taxon>
        <taxon>Tracheophyta</taxon>
        <taxon>Spermatophyta</taxon>
        <taxon>Magnoliopsida</taxon>
        <taxon>eudicotyledons</taxon>
        <taxon>Gunneridae</taxon>
        <taxon>Pentapetalae</taxon>
        <taxon>rosids</taxon>
        <taxon>Vitales</taxon>
        <taxon>Vitaceae</taxon>
        <taxon>Viteae</taxon>
        <taxon>Vitis</taxon>
    </lineage>
</organism>
<reference evidence="1 2" key="1">
    <citation type="journal article" date="2018" name="PLoS Genet.">
        <title>Population sequencing reveals clonal diversity and ancestral inbreeding in the grapevine cultivar Chardonnay.</title>
        <authorList>
            <person name="Roach M.J."/>
            <person name="Johnson D.L."/>
            <person name="Bohlmann J."/>
            <person name="van Vuuren H.J."/>
            <person name="Jones S.J."/>
            <person name="Pretorius I.S."/>
            <person name="Schmidt S.A."/>
            <person name="Borneman A.R."/>
        </authorList>
    </citation>
    <scope>NUCLEOTIDE SEQUENCE [LARGE SCALE GENOMIC DNA]</scope>
    <source>
        <strain evidence="2">cv. Chardonnay</strain>
        <tissue evidence="1">Leaf</tissue>
    </source>
</reference>
<proteinExistence type="predicted"/>
<evidence type="ECO:0000313" key="2">
    <source>
        <dbReference type="Proteomes" id="UP000288805"/>
    </source>
</evidence>
<accession>A0A438HKH7</accession>
<sequence>MAVAAGTVASTGAYLMQFPRTLAALRTSFIPTRYFSKLGFHPLRLRTTAPVRKLQVRAARTESKGVSLGFRAPHFELQEPLTGKMWTLEDFESYPALLERLGNVLVNLSTKVIGFVVDEGKTLVWNRLVRNIVSQRWVITVKADMEMVR</sequence>
<protein>
    <submittedName>
        <fullName evidence="1">Uncharacterized protein</fullName>
    </submittedName>
</protein>
<dbReference type="InterPro" id="IPR047262">
    <property type="entry name" value="PRX-like1"/>
</dbReference>
<gene>
    <name evidence="1" type="ORF">CK203_037662</name>
</gene>
<comment type="caution">
    <text evidence="1">The sequence shown here is derived from an EMBL/GenBank/DDBJ whole genome shotgun (WGS) entry which is preliminary data.</text>
</comment>